<organism evidence="3 4">
    <name type="scientific">Cudoniella acicularis</name>
    <dbReference type="NCBI Taxonomy" id="354080"/>
    <lineage>
        <taxon>Eukaryota</taxon>
        <taxon>Fungi</taxon>
        <taxon>Dikarya</taxon>
        <taxon>Ascomycota</taxon>
        <taxon>Pezizomycotina</taxon>
        <taxon>Leotiomycetes</taxon>
        <taxon>Helotiales</taxon>
        <taxon>Tricladiaceae</taxon>
        <taxon>Cudoniella</taxon>
    </lineage>
</organism>
<comment type="caution">
    <text evidence="3">The sequence shown here is derived from an EMBL/GenBank/DDBJ whole genome shotgun (WGS) entry which is preliminary data.</text>
</comment>
<evidence type="ECO:0000313" key="4">
    <source>
        <dbReference type="Proteomes" id="UP000566819"/>
    </source>
</evidence>
<evidence type="ECO:0000256" key="2">
    <source>
        <dbReference type="SAM" id="Phobius"/>
    </source>
</evidence>
<feature type="transmembrane region" description="Helical" evidence="2">
    <location>
        <begin position="511"/>
        <end position="531"/>
    </location>
</feature>
<dbReference type="OrthoDB" id="5958943at2759"/>
<feature type="compositionally biased region" description="Basic and acidic residues" evidence="1">
    <location>
        <begin position="671"/>
        <end position="704"/>
    </location>
</feature>
<gene>
    <name evidence="3" type="ORF">G7Y89_g1165</name>
</gene>
<dbReference type="Gene3D" id="2.120.10.30">
    <property type="entry name" value="TolB, C-terminal domain"/>
    <property type="match status" value="1"/>
</dbReference>
<keyword evidence="2" id="KW-0812">Transmembrane</keyword>
<reference evidence="3 4" key="1">
    <citation type="submission" date="2020-03" db="EMBL/GenBank/DDBJ databases">
        <title>Draft Genome Sequence of Cudoniella acicularis.</title>
        <authorList>
            <person name="Buettner E."/>
            <person name="Kellner H."/>
        </authorList>
    </citation>
    <scope>NUCLEOTIDE SEQUENCE [LARGE SCALE GENOMIC DNA]</scope>
    <source>
        <strain evidence="3 4">DSM 108380</strain>
    </source>
</reference>
<feature type="region of interest" description="Disordered" evidence="1">
    <location>
        <begin position="668"/>
        <end position="704"/>
    </location>
</feature>
<dbReference type="InterPro" id="IPR011042">
    <property type="entry name" value="6-blade_b-propeller_TolB-like"/>
</dbReference>
<protein>
    <submittedName>
        <fullName evidence="3">Uncharacterized protein</fullName>
    </submittedName>
</protein>
<feature type="region of interest" description="Disordered" evidence="1">
    <location>
        <begin position="631"/>
        <end position="650"/>
    </location>
</feature>
<feature type="transmembrane region" description="Helical" evidence="2">
    <location>
        <begin position="583"/>
        <end position="603"/>
    </location>
</feature>
<dbReference type="EMBL" id="JAAMPI010000043">
    <property type="protein sequence ID" value="KAF4636932.1"/>
    <property type="molecule type" value="Genomic_DNA"/>
</dbReference>
<proteinExistence type="predicted"/>
<dbReference type="Proteomes" id="UP000566819">
    <property type="component" value="Unassembled WGS sequence"/>
</dbReference>
<keyword evidence="4" id="KW-1185">Reference proteome</keyword>
<keyword evidence="2" id="KW-1133">Transmembrane helix</keyword>
<feature type="transmembrane region" description="Helical" evidence="2">
    <location>
        <begin position="486"/>
        <end position="504"/>
    </location>
</feature>
<sequence>MMTFAIPLNDPNFLNSLRFILEMAKRIEQQQWEAWKANIEAEYLADGEQESSKVCRKDKRTRVIARVLQPSFVKSHYRVLYRVRAPISTSSEGIIIVFERCDMSRLPFLLFIWSSFLQFLAASPLSIIQTEYECSSRFILLERGCTCNKPPGAIYNLQGMIFSGPISSPGANVTNTTLGSFGHPDYNWTHYYTLESRAMAIDREAKRLYIELVYEGVDEPYQGAIFSYTYDGHNKTRILTKDASTQGGMQIASWNGEKKIYYSNGIMKWGVYGTKYGTGSSIRRANLDGSDIEVLVFPEGMNCTDLQICLPIGSLNNVAIDEEMGYLYWSSDQKTAIFRAPIDLKPNETATTRTDIEVLFSANLDFPGGLKFWNGALYWTIRYSYNGTHLNDVSQVWRWKSRYGDPIVGNEAEGEKECLVNSTTFHGFKALTFDVETNDMWLASETWGWLYRGNSDGEDMTEYELGLRITDTRGLEIVYSGITTQALTGFLPYFVIFVPVVYVPPYKLQKYLYPSMAVITVTSSGVLGWVIRANGGSPGKLVPPVIATSVLEGHFRIVQPLRCMEKLWGTLFSSSNMFSRINALYHIVIGGAIACQITATFVVTKLTCRGARHSHTTSHIHSCTTYIPTTSYSTSNQPQTQTRSPTSNFTQQVTPTYQALDLLRGAKKKFNNGDDDKRKPALKVEDSGEEYKRDSETARTGERA</sequence>
<feature type="compositionally biased region" description="Polar residues" evidence="1">
    <location>
        <begin position="636"/>
        <end position="650"/>
    </location>
</feature>
<name>A0A8H4RVU9_9HELO</name>
<accession>A0A8H4RVU9</accession>
<dbReference type="SUPFAM" id="SSF63825">
    <property type="entry name" value="YWTD domain"/>
    <property type="match status" value="1"/>
</dbReference>
<evidence type="ECO:0000313" key="3">
    <source>
        <dbReference type="EMBL" id="KAF4636932.1"/>
    </source>
</evidence>
<dbReference type="AlphaFoldDB" id="A0A8H4RVU9"/>
<keyword evidence="2" id="KW-0472">Membrane</keyword>
<evidence type="ECO:0000256" key="1">
    <source>
        <dbReference type="SAM" id="MobiDB-lite"/>
    </source>
</evidence>